<dbReference type="PANTHER" id="PTHR11920">
    <property type="entry name" value="GUANYLYL CYCLASE"/>
    <property type="match status" value="1"/>
</dbReference>
<organism evidence="20">
    <name type="scientific">Cyanothece sp. (strain PCC 7425 / ATCC 29141)</name>
    <dbReference type="NCBI Taxonomy" id="395961"/>
    <lineage>
        <taxon>Bacteria</taxon>
        <taxon>Bacillati</taxon>
        <taxon>Cyanobacteriota</taxon>
        <taxon>Cyanophyceae</taxon>
        <taxon>Gomontiellales</taxon>
        <taxon>Cyanothecaceae</taxon>
        <taxon>Cyanothece</taxon>
    </lineage>
</organism>
<dbReference type="EMBL" id="CP001344">
    <property type="protein sequence ID" value="ACL43932.1"/>
    <property type="molecule type" value="Genomic_DNA"/>
</dbReference>
<dbReference type="InterPro" id="IPR001054">
    <property type="entry name" value="A/G_cyclase"/>
</dbReference>
<evidence type="ECO:0000256" key="12">
    <source>
        <dbReference type="ARBA" id="ARBA00023136"/>
    </source>
</evidence>
<evidence type="ECO:0000256" key="15">
    <source>
        <dbReference type="ARBA" id="ARBA00032637"/>
    </source>
</evidence>
<proteinExistence type="inferred from homology"/>
<keyword evidence="7" id="KW-0547">Nucleotide-binding</keyword>
<keyword evidence="12 18" id="KW-0472">Membrane</keyword>
<dbReference type="GO" id="GO:0001653">
    <property type="term" value="F:peptide receptor activity"/>
    <property type="evidence" value="ECO:0007669"/>
    <property type="project" value="TreeGrafter"/>
</dbReference>
<evidence type="ECO:0000259" key="19">
    <source>
        <dbReference type="PROSITE" id="PS50125"/>
    </source>
</evidence>
<dbReference type="GO" id="GO:0004383">
    <property type="term" value="F:guanylate cyclase activity"/>
    <property type="evidence" value="ECO:0007669"/>
    <property type="project" value="TreeGrafter"/>
</dbReference>
<dbReference type="KEGG" id="cyn:Cyan7425_1562"/>
<reference evidence="20" key="1">
    <citation type="submission" date="2009-01" db="EMBL/GenBank/DDBJ databases">
        <title>Complete sequence of chromosome Cyanothece sp. PCC 7425.</title>
        <authorList>
            <consortium name="US DOE Joint Genome Institute"/>
            <person name="Lucas S."/>
            <person name="Copeland A."/>
            <person name="Lapidus A."/>
            <person name="Glavina del Rio T."/>
            <person name="Dalin E."/>
            <person name="Tice H."/>
            <person name="Bruce D."/>
            <person name="Goodwin L."/>
            <person name="Pitluck S."/>
            <person name="Sims D."/>
            <person name="Meineke L."/>
            <person name="Brettin T."/>
            <person name="Detter J.C."/>
            <person name="Han C."/>
            <person name="Larimer F."/>
            <person name="Land M."/>
            <person name="Hauser L."/>
            <person name="Kyrpides N."/>
            <person name="Ovchinnikova G."/>
            <person name="Liberton M."/>
            <person name="Stoeckel J."/>
            <person name="Banerjee A."/>
            <person name="Singh A."/>
            <person name="Page L."/>
            <person name="Sato H."/>
            <person name="Zhao L."/>
            <person name="Sherman L."/>
            <person name="Pakrasi H."/>
            <person name="Richardson P."/>
        </authorList>
    </citation>
    <scope>NUCLEOTIDE SEQUENCE</scope>
    <source>
        <strain evidence="20">PCC 7425</strain>
    </source>
</reference>
<dbReference type="GO" id="GO:0006171">
    <property type="term" value="P:cAMP biosynthetic process"/>
    <property type="evidence" value="ECO:0007669"/>
    <property type="project" value="UniProtKB-KW"/>
</dbReference>
<dbReference type="EC" id="4.6.1.1" evidence="3"/>
<evidence type="ECO:0000256" key="8">
    <source>
        <dbReference type="ARBA" id="ARBA00022840"/>
    </source>
</evidence>
<comment type="catalytic activity">
    <reaction evidence="1">
        <text>ATP = 3',5'-cyclic AMP + diphosphate</text>
        <dbReference type="Rhea" id="RHEA:15389"/>
        <dbReference type="ChEBI" id="CHEBI:30616"/>
        <dbReference type="ChEBI" id="CHEBI:33019"/>
        <dbReference type="ChEBI" id="CHEBI:58165"/>
        <dbReference type="EC" id="4.6.1.1"/>
    </reaction>
</comment>
<dbReference type="FunFam" id="3.30.70.1230:FF:000033">
    <property type="entry name" value="Adenylate cyclase"/>
    <property type="match status" value="1"/>
</dbReference>
<keyword evidence="11" id="KW-0115">cAMP biosynthesis</keyword>
<feature type="domain" description="Guanylate cyclase" evidence="19">
    <location>
        <begin position="261"/>
        <end position="387"/>
    </location>
</feature>
<evidence type="ECO:0000256" key="16">
    <source>
        <dbReference type="ARBA" id="ARBA00064436"/>
    </source>
</evidence>
<dbReference type="InterPro" id="IPR018297">
    <property type="entry name" value="A/G_cyclase_CS"/>
</dbReference>
<accession>B8HQE2</accession>
<keyword evidence="6" id="KW-0479">Metal-binding</keyword>
<keyword evidence="9" id="KW-0460">Magnesium</keyword>
<evidence type="ECO:0000256" key="7">
    <source>
        <dbReference type="ARBA" id="ARBA00022741"/>
    </source>
</evidence>
<evidence type="ECO:0000256" key="9">
    <source>
        <dbReference type="ARBA" id="ARBA00022842"/>
    </source>
</evidence>
<evidence type="ECO:0000256" key="3">
    <source>
        <dbReference type="ARBA" id="ARBA00012201"/>
    </source>
</evidence>
<dbReference type="Gene3D" id="3.30.70.1230">
    <property type="entry name" value="Nucleotide cyclase"/>
    <property type="match status" value="1"/>
</dbReference>
<dbReference type="CDD" id="cd07302">
    <property type="entry name" value="CHD"/>
    <property type="match status" value="1"/>
</dbReference>
<name>B8HQE2_CYAP4</name>
<feature type="transmembrane region" description="Helical" evidence="18">
    <location>
        <begin position="68"/>
        <end position="88"/>
    </location>
</feature>
<evidence type="ECO:0000256" key="13">
    <source>
        <dbReference type="ARBA" id="ARBA00023239"/>
    </source>
</evidence>
<comment type="similarity">
    <text evidence="17">Belongs to the adenylyl cyclase class-4/guanylyl cyclase family.</text>
</comment>
<keyword evidence="10 18" id="KW-1133">Transmembrane helix</keyword>
<dbReference type="GO" id="GO:0005524">
    <property type="term" value="F:ATP binding"/>
    <property type="evidence" value="ECO:0007669"/>
    <property type="project" value="UniProtKB-KW"/>
</dbReference>
<dbReference type="PROSITE" id="PS00452">
    <property type="entry name" value="GUANYLATE_CYCLASE_1"/>
    <property type="match status" value="1"/>
</dbReference>
<dbReference type="SUPFAM" id="SSF55073">
    <property type="entry name" value="Nucleotide cyclase"/>
    <property type="match status" value="1"/>
</dbReference>
<comment type="subunit">
    <text evidence="16">Homodimer. Can also exist as monomer.</text>
</comment>
<dbReference type="InterPro" id="IPR029787">
    <property type="entry name" value="Nucleotide_cyclase"/>
</dbReference>
<dbReference type="GO" id="GO:0046872">
    <property type="term" value="F:metal ion binding"/>
    <property type="evidence" value="ECO:0007669"/>
    <property type="project" value="UniProtKB-KW"/>
</dbReference>
<dbReference type="GO" id="GO:0005886">
    <property type="term" value="C:plasma membrane"/>
    <property type="evidence" value="ECO:0007669"/>
    <property type="project" value="TreeGrafter"/>
</dbReference>
<dbReference type="GO" id="GO:0007168">
    <property type="term" value="P:receptor guanylyl cyclase signaling pathway"/>
    <property type="evidence" value="ECO:0007669"/>
    <property type="project" value="TreeGrafter"/>
</dbReference>
<keyword evidence="13 17" id="KW-0456">Lyase</keyword>
<protein>
    <recommendedName>
        <fullName evidence="4">Adenylate cyclase</fullName>
        <ecNumber evidence="3">4.6.1.1</ecNumber>
    </recommendedName>
    <alternativeName>
        <fullName evidence="14">ATP pyrophosphate-lyase</fullName>
    </alternativeName>
    <alternativeName>
        <fullName evidence="15">Adenylyl cyclase</fullName>
    </alternativeName>
</protein>
<dbReference type="eggNOG" id="COG2114">
    <property type="taxonomic scope" value="Bacteria"/>
</dbReference>
<gene>
    <name evidence="20" type="ordered locus">Cyan7425_1562</name>
</gene>
<dbReference type="GO" id="GO:0035556">
    <property type="term" value="P:intracellular signal transduction"/>
    <property type="evidence" value="ECO:0007669"/>
    <property type="project" value="InterPro"/>
</dbReference>
<keyword evidence="8" id="KW-0067">ATP-binding</keyword>
<dbReference type="Pfam" id="PF00211">
    <property type="entry name" value="Guanylate_cyc"/>
    <property type="match status" value="1"/>
</dbReference>
<evidence type="ECO:0000256" key="10">
    <source>
        <dbReference type="ARBA" id="ARBA00022989"/>
    </source>
</evidence>
<dbReference type="HOGENOM" id="CLU_001072_14_1_3"/>
<sequence>MGHTPLSDFDFLQYQNRLRFPKRLEQAFQQDFYQNSLRFVRAAMLIVTLPTAAFAILDYWAAPVSWPMLWLIRLCIVIALVGISLLLKLPLFQPLFPWMSALAAQSFALGIATMIAVSQPGEVAFDFYYIGLVISNIGGPAAFALLFWPTIALEGLTFLTYGMVTLFEQHLLATPESRVRLMAALFFMVGSLQVGLVSGYFNERRQRRDFLQRCVIEQQRLEAEDLRLQAENLLLNILPPEIADQLKQTNDIIAEEFSQASILFADIVNFTTLSASLNPTEVVKMLNEVFSYFDLLTEKYDLEKIKTIGDCYMVAAGVPRPRSDHAHALAQLALDIRDYSEANSVRGHKLTFRIGINSGPVTAGVIGRKKFIYDLWGDAVNTASRMESHGSGGHIQITHSTYQLIRAEFNCQMRGVVQIKGKGEMKVYLLIGRNF</sequence>
<feature type="transmembrane region" description="Helical" evidence="18">
    <location>
        <begin position="95"/>
        <end position="115"/>
    </location>
</feature>
<dbReference type="SMART" id="SM00044">
    <property type="entry name" value="CYCc"/>
    <property type="match status" value="1"/>
</dbReference>
<evidence type="ECO:0000256" key="18">
    <source>
        <dbReference type="SAM" id="Phobius"/>
    </source>
</evidence>
<feature type="transmembrane region" description="Helical" evidence="18">
    <location>
        <begin position="42"/>
        <end position="62"/>
    </location>
</feature>
<keyword evidence="5 18" id="KW-0812">Transmembrane</keyword>
<evidence type="ECO:0000256" key="5">
    <source>
        <dbReference type="ARBA" id="ARBA00022692"/>
    </source>
</evidence>
<evidence type="ECO:0000256" key="14">
    <source>
        <dbReference type="ARBA" id="ARBA00032597"/>
    </source>
</evidence>
<evidence type="ECO:0000256" key="4">
    <source>
        <dbReference type="ARBA" id="ARBA00021420"/>
    </source>
</evidence>
<dbReference type="GO" id="GO:0004016">
    <property type="term" value="F:adenylate cyclase activity"/>
    <property type="evidence" value="ECO:0007669"/>
    <property type="project" value="UniProtKB-EC"/>
</dbReference>
<evidence type="ECO:0000256" key="11">
    <source>
        <dbReference type="ARBA" id="ARBA00022998"/>
    </source>
</evidence>
<dbReference type="STRING" id="395961.Cyan7425_1562"/>
<evidence type="ECO:0000256" key="2">
    <source>
        <dbReference type="ARBA" id="ARBA00004370"/>
    </source>
</evidence>
<dbReference type="PANTHER" id="PTHR11920:SF335">
    <property type="entry name" value="GUANYLATE CYCLASE"/>
    <property type="match status" value="1"/>
</dbReference>
<feature type="transmembrane region" description="Helical" evidence="18">
    <location>
        <begin position="179"/>
        <end position="201"/>
    </location>
</feature>
<dbReference type="AlphaFoldDB" id="B8HQE2"/>
<evidence type="ECO:0000256" key="17">
    <source>
        <dbReference type="RuleBase" id="RU000405"/>
    </source>
</evidence>
<feature type="transmembrane region" description="Helical" evidence="18">
    <location>
        <begin position="127"/>
        <end position="148"/>
    </location>
</feature>
<evidence type="ECO:0000256" key="1">
    <source>
        <dbReference type="ARBA" id="ARBA00001593"/>
    </source>
</evidence>
<dbReference type="PROSITE" id="PS50125">
    <property type="entry name" value="GUANYLATE_CYCLASE_2"/>
    <property type="match status" value="1"/>
</dbReference>
<dbReference type="InterPro" id="IPR050401">
    <property type="entry name" value="Cyclic_nucleotide_synthase"/>
</dbReference>
<evidence type="ECO:0000256" key="6">
    <source>
        <dbReference type="ARBA" id="ARBA00022723"/>
    </source>
</evidence>
<comment type="subcellular location">
    <subcellularLocation>
        <location evidence="2">Membrane</location>
    </subcellularLocation>
</comment>
<evidence type="ECO:0000313" key="20">
    <source>
        <dbReference type="EMBL" id="ACL43932.1"/>
    </source>
</evidence>